<dbReference type="EMBL" id="BMAO01036144">
    <property type="protein sequence ID" value="GFR08239.1"/>
    <property type="molecule type" value="Genomic_DNA"/>
</dbReference>
<keyword evidence="2" id="KW-1185">Reference proteome</keyword>
<protein>
    <submittedName>
        <fullName evidence="1">Integrase catalytic domain-containing protein</fullName>
    </submittedName>
</protein>
<comment type="caution">
    <text evidence="1">The sequence shown here is derived from an EMBL/GenBank/DDBJ whole genome shotgun (WGS) entry which is preliminary data.</text>
</comment>
<proteinExistence type="predicted"/>
<dbReference type="Proteomes" id="UP000887116">
    <property type="component" value="Unassembled WGS sequence"/>
</dbReference>
<sequence>MIKIRDCLSAGIQWSCNSKTHHERNAGQLLSSIFQPYKAKTVYSVHDHNVGTTNHTQQALTGHIGITSRELINSEKWWRGPKWLKGSENLWPKLEGFESIESETVELKSSLIVNLTITHGKIIDPDKYSSFLKLLRVTAYIFRFVNALRRKDFEKGPLASEELSNAEIFWMKVTQNDYYSSEITCLKSDKPLQKDSKLLCLDPFLDDNGVLRVTGRLGKTTYYK</sequence>
<name>A0A8X6HRJ7_TRICU</name>
<dbReference type="PANTHER" id="PTHR47331:SF1">
    <property type="entry name" value="GAG-LIKE PROTEIN"/>
    <property type="match status" value="1"/>
</dbReference>
<reference evidence="1" key="1">
    <citation type="submission" date="2020-07" db="EMBL/GenBank/DDBJ databases">
        <title>Multicomponent nature underlies the extraordinary mechanical properties of spider dragline silk.</title>
        <authorList>
            <person name="Kono N."/>
            <person name="Nakamura H."/>
            <person name="Mori M."/>
            <person name="Yoshida Y."/>
            <person name="Ohtoshi R."/>
            <person name="Malay A.D."/>
            <person name="Moran D.A.P."/>
            <person name="Tomita M."/>
            <person name="Numata K."/>
            <person name="Arakawa K."/>
        </authorList>
    </citation>
    <scope>NUCLEOTIDE SEQUENCE</scope>
</reference>
<organism evidence="1 2">
    <name type="scientific">Trichonephila clavata</name>
    <name type="common">Joro spider</name>
    <name type="synonym">Nephila clavata</name>
    <dbReference type="NCBI Taxonomy" id="2740835"/>
    <lineage>
        <taxon>Eukaryota</taxon>
        <taxon>Metazoa</taxon>
        <taxon>Ecdysozoa</taxon>
        <taxon>Arthropoda</taxon>
        <taxon>Chelicerata</taxon>
        <taxon>Arachnida</taxon>
        <taxon>Araneae</taxon>
        <taxon>Araneomorphae</taxon>
        <taxon>Entelegynae</taxon>
        <taxon>Araneoidea</taxon>
        <taxon>Nephilidae</taxon>
        <taxon>Trichonephila</taxon>
    </lineage>
</organism>
<evidence type="ECO:0000313" key="1">
    <source>
        <dbReference type="EMBL" id="GFR08239.1"/>
    </source>
</evidence>
<gene>
    <name evidence="1" type="primary">AVEN_238288_1</name>
    <name evidence="1" type="ORF">TNCT_685411</name>
</gene>
<dbReference type="PANTHER" id="PTHR47331">
    <property type="entry name" value="PHD-TYPE DOMAIN-CONTAINING PROTEIN"/>
    <property type="match status" value="1"/>
</dbReference>
<dbReference type="OrthoDB" id="6754071at2759"/>
<evidence type="ECO:0000313" key="2">
    <source>
        <dbReference type="Proteomes" id="UP000887116"/>
    </source>
</evidence>
<accession>A0A8X6HRJ7</accession>
<dbReference type="AlphaFoldDB" id="A0A8X6HRJ7"/>